<name>A0A5S4F4Y6_9ACTN</name>
<keyword evidence="2" id="KW-1185">Reference proteome</keyword>
<dbReference type="RefSeq" id="WP_138671361.1">
    <property type="nucleotide sequence ID" value="NZ_VCKY01000170.1"/>
</dbReference>
<reference evidence="1 2" key="1">
    <citation type="submission" date="2019-05" db="EMBL/GenBank/DDBJ databases">
        <title>Draft genome sequence of Nonomuraea turkmeniaca DSM 43926.</title>
        <authorList>
            <person name="Saricaoglu S."/>
            <person name="Isik K."/>
        </authorList>
    </citation>
    <scope>NUCLEOTIDE SEQUENCE [LARGE SCALE GENOMIC DNA]</scope>
    <source>
        <strain evidence="1 2">DSM 43926</strain>
    </source>
</reference>
<dbReference type="Proteomes" id="UP000309128">
    <property type="component" value="Unassembled WGS sequence"/>
</dbReference>
<comment type="caution">
    <text evidence="1">The sequence shown here is derived from an EMBL/GenBank/DDBJ whole genome shotgun (WGS) entry which is preliminary data.</text>
</comment>
<proteinExistence type="predicted"/>
<accession>A0A5S4F4Y6</accession>
<dbReference type="EMBL" id="VCKY01000170">
    <property type="protein sequence ID" value="TMR10984.1"/>
    <property type="molecule type" value="Genomic_DNA"/>
</dbReference>
<evidence type="ECO:0000313" key="1">
    <source>
        <dbReference type="EMBL" id="TMR10984.1"/>
    </source>
</evidence>
<gene>
    <name evidence="1" type="ORF">ETD86_37345</name>
</gene>
<sequence length="117" mass="12666">MSAITPTAAIAERAAHLRELLDREHYYSLAIPRTEATALAQQRRPLPCPPPTSLPPSTDWTEVIVRGYANEFGIVLVSICPHGSAAYDVLPDDGGQASGLTCHSARDAVDELRRLFA</sequence>
<evidence type="ECO:0000313" key="2">
    <source>
        <dbReference type="Proteomes" id="UP000309128"/>
    </source>
</evidence>
<protein>
    <submittedName>
        <fullName evidence="1">Uncharacterized protein</fullName>
    </submittedName>
</protein>
<organism evidence="1 2">
    <name type="scientific">Nonomuraea turkmeniaca</name>
    <dbReference type="NCBI Taxonomy" id="103838"/>
    <lineage>
        <taxon>Bacteria</taxon>
        <taxon>Bacillati</taxon>
        <taxon>Actinomycetota</taxon>
        <taxon>Actinomycetes</taxon>
        <taxon>Streptosporangiales</taxon>
        <taxon>Streptosporangiaceae</taxon>
        <taxon>Nonomuraea</taxon>
    </lineage>
</organism>
<dbReference type="AlphaFoldDB" id="A0A5S4F4Y6"/>